<organism evidence="2 3">
    <name type="scientific">Candidatus Doudnabacteria bacterium RIFCSPLOWO2_02_FULL_48_13</name>
    <dbReference type="NCBI Taxonomy" id="1817845"/>
    <lineage>
        <taxon>Bacteria</taxon>
        <taxon>Candidatus Doudnaibacteriota</taxon>
    </lineage>
</organism>
<evidence type="ECO:0000259" key="1">
    <source>
        <dbReference type="Pfam" id="PF00899"/>
    </source>
</evidence>
<name>A0A1F5QD35_9BACT</name>
<comment type="caution">
    <text evidence="2">The sequence shown here is derived from an EMBL/GenBank/DDBJ whole genome shotgun (WGS) entry which is preliminary data.</text>
</comment>
<dbReference type="EMBL" id="MFFF01000015">
    <property type="protein sequence ID" value="OGE99792.1"/>
    <property type="molecule type" value="Genomic_DNA"/>
</dbReference>
<dbReference type="AlphaFoldDB" id="A0A1F5QD35"/>
<dbReference type="CDD" id="cd01483">
    <property type="entry name" value="E1_enzyme_family"/>
    <property type="match status" value="1"/>
</dbReference>
<accession>A0A1F5QD35</accession>
<dbReference type="InterPro" id="IPR000594">
    <property type="entry name" value="ThiF_NAD_FAD-bd"/>
</dbReference>
<feature type="domain" description="THIF-type NAD/FAD binding fold" evidence="1">
    <location>
        <begin position="126"/>
        <end position="258"/>
    </location>
</feature>
<dbReference type="InterPro" id="IPR045886">
    <property type="entry name" value="ThiF/MoeB/HesA"/>
</dbReference>
<dbReference type="GO" id="GO:0061504">
    <property type="term" value="P:cyclic threonylcarbamoyladenosine biosynthetic process"/>
    <property type="evidence" value="ECO:0007669"/>
    <property type="project" value="TreeGrafter"/>
</dbReference>
<dbReference type="Gene3D" id="3.40.50.720">
    <property type="entry name" value="NAD(P)-binding Rossmann-like Domain"/>
    <property type="match status" value="1"/>
</dbReference>
<evidence type="ECO:0000313" key="3">
    <source>
        <dbReference type="Proteomes" id="UP000177235"/>
    </source>
</evidence>
<evidence type="ECO:0000313" key="2">
    <source>
        <dbReference type="EMBL" id="OGE99792.1"/>
    </source>
</evidence>
<dbReference type="GO" id="GO:0061503">
    <property type="term" value="F:tRNA threonylcarbamoyladenosine dehydratase"/>
    <property type="evidence" value="ECO:0007669"/>
    <property type="project" value="TreeGrafter"/>
</dbReference>
<dbReference type="PANTHER" id="PTHR43267:SF3">
    <property type="entry name" value="THIF PROTEIN"/>
    <property type="match status" value="1"/>
</dbReference>
<protein>
    <recommendedName>
        <fullName evidence="1">THIF-type NAD/FAD binding fold domain-containing protein</fullName>
    </recommendedName>
</protein>
<dbReference type="InterPro" id="IPR035985">
    <property type="entry name" value="Ubiquitin-activating_enz"/>
</dbReference>
<reference evidence="2 3" key="1">
    <citation type="journal article" date="2016" name="Nat. Commun.">
        <title>Thousands of microbial genomes shed light on interconnected biogeochemical processes in an aquifer system.</title>
        <authorList>
            <person name="Anantharaman K."/>
            <person name="Brown C.T."/>
            <person name="Hug L.A."/>
            <person name="Sharon I."/>
            <person name="Castelle C.J."/>
            <person name="Probst A.J."/>
            <person name="Thomas B.C."/>
            <person name="Singh A."/>
            <person name="Wilkins M.J."/>
            <person name="Karaoz U."/>
            <person name="Brodie E.L."/>
            <person name="Williams K.H."/>
            <person name="Hubbard S.S."/>
            <person name="Banfield J.F."/>
        </authorList>
    </citation>
    <scope>NUCLEOTIDE SEQUENCE [LARGE SCALE GENOMIC DNA]</scope>
</reference>
<dbReference type="PANTHER" id="PTHR43267">
    <property type="entry name" value="TRNA THREONYLCARBAMOYLADENOSINE DEHYDRATASE"/>
    <property type="match status" value="1"/>
</dbReference>
<gene>
    <name evidence="2" type="ORF">A3J05_00785</name>
</gene>
<dbReference type="SUPFAM" id="SSF69572">
    <property type="entry name" value="Activating enzymes of the ubiquitin-like proteins"/>
    <property type="match status" value="1"/>
</dbReference>
<dbReference type="Proteomes" id="UP000177235">
    <property type="component" value="Unassembled WGS sequence"/>
</dbReference>
<dbReference type="Pfam" id="PF00899">
    <property type="entry name" value="ThiF"/>
    <property type="match status" value="1"/>
</dbReference>
<dbReference type="GO" id="GO:0008641">
    <property type="term" value="F:ubiquitin-like modifier activating enzyme activity"/>
    <property type="evidence" value="ECO:0007669"/>
    <property type="project" value="InterPro"/>
</dbReference>
<proteinExistence type="predicted"/>
<sequence length="397" mass="45260">MIELELLIKKRMSGTEILIPEVLDMNKKADQKRIKKLFAQKKIHHISDDYEEHLKELFSVQNPHLIFSENYSTSLEQFLNKLRHRKPFFLQGKWIYFSWLSSLVHLLSDHEFQMVRTARNKNLINASEQKKFYSSVIGIGGLSVGNSVALAIVLQGGSRVIRIADLDRLALSNMNRIRTGVQNLGLLKTEMTARQIYEINPYARVEVFPLGLTEKNIEKFFKGPPKLDIMIDELDNLAIKYLVRKQAKKNRVPVLMGADDGDNAVVDIERYDLNPKTKFFHGRMGNVSYEFLKSLDKRGIGKMITKHIGPENVTERMQSSLLQIGKTIVSWPQLGGAAMLNGSAVALSARMVATKTNFTRNRALISLDEKLVPNYNTSPSKKKRKKIANSFRKIFGL</sequence>